<dbReference type="InterPro" id="IPR049492">
    <property type="entry name" value="BD-FAE-like_dom"/>
</dbReference>
<feature type="signal peptide" evidence="2">
    <location>
        <begin position="1"/>
        <end position="24"/>
    </location>
</feature>
<feature type="domain" description="SLH" evidence="3">
    <location>
        <begin position="110"/>
        <end position="180"/>
    </location>
</feature>
<evidence type="ECO:0000313" key="5">
    <source>
        <dbReference type="Proteomes" id="UP000595841"/>
    </source>
</evidence>
<dbReference type="AlphaFoldDB" id="A0A974PCY4"/>
<keyword evidence="1 4" id="KW-0378">Hydrolase</keyword>
<dbReference type="InterPro" id="IPR001119">
    <property type="entry name" value="SLH_dom"/>
</dbReference>
<organism evidence="4 5">
    <name type="scientific">Paenibacillus sonchi</name>
    <dbReference type="NCBI Taxonomy" id="373687"/>
    <lineage>
        <taxon>Bacteria</taxon>
        <taxon>Bacillati</taxon>
        <taxon>Bacillota</taxon>
        <taxon>Bacilli</taxon>
        <taxon>Bacillales</taxon>
        <taxon>Paenibacillaceae</taxon>
        <taxon>Paenibacillus</taxon>
        <taxon>Paenibacillus sonchi group</taxon>
    </lineage>
</organism>
<dbReference type="PANTHER" id="PTHR48081">
    <property type="entry name" value="AB HYDROLASE SUPERFAMILY PROTEIN C4A8.06C"/>
    <property type="match status" value="1"/>
</dbReference>
<gene>
    <name evidence="4" type="ORF">JI735_33450</name>
</gene>
<name>A0A974PCY4_9BACL</name>
<dbReference type="SUPFAM" id="SSF53474">
    <property type="entry name" value="alpha/beta-Hydrolases"/>
    <property type="match status" value="1"/>
</dbReference>
<feature type="chain" id="PRO_5036823475" evidence="2">
    <location>
        <begin position="25"/>
        <end position="683"/>
    </location>
</feature>
<dbReference type="KEGG" id="pson:JI735_33450"/>
<evidence type="ECO:0000259" key="3">
    <source>
        <dbReference type="PROSITE" id="PS51272"/>
    </source>
</evidence>
<dbReference type="RefSeq" id="WP_157771214.1">
    <property type="nucleotide sequence ID" value="NZ_CP068595.1"/>
</dbReference>
<dbReference type="GO" id="GO:0016787">
    <property type="term" value="F:hydrolase activity"/>
    <property type="evidence" value="ECO:0007669"/>
    <property type="project" value="UniProtKB-KW"/>
</dbReference>
<dbReference type="InterPro" id="IPR050300">
    <property type="entry name" value="GDXG_lipolytic_enzyme"/>
</dbReference>
<evidence type="ECO:0000313" key="4">
    <source>
        <dbReference type="EMBL" id="QQZ61221.1"/>
    </source>
</evidence>
<dbReference type="PROSITE" id="PS51272">
    <property type="entry name" value="SLH"/>
    <property type="match status" value="1"/>
</dbReference>
<dbReference type="Pfam" id="PF20434">
    <property type="entry name" value="BD-FAE"/>
    <property type="match status" value="1"/>
</dbReference>
<dbReference type="InterPro" id="IPR029058">
    <property type="entry name" value="AB_hydrolase_fold"/>
</dbReference>
<accession>A0A974PCY4</accession>
<keyword evidence="2" id="KW-0732">Signal</keyword>
<sequence>MKKRCLSIISALLAFTFFATTVMASETSISKEVSNPSETVDRPVKTAANFKDLATVDEDLKVKIDSLLKKNIFEGVSETSFGIDENTTRSQFAKILALVYKIDIDKNVKTSSFLDVHADDSVNGWAIPYIEAAKKVGILEGVKKTAEGSLFSPGDGVTIGEFAAALIRGLGLKVDTSGSPWYEDAVKQAIANKLLPEQIDGSKLATRLDLVIGAYGAIEAFAKKLGSVNVNDKFALNKDRFFAKAFSKTLDMSQPVTWGSTTLEQYNSLSDTNKETLNHIKRVDEVYESASLTFYPNGKVRVASKITDKVYNALAENDIFKYLQKQTVNEVLDYSVDSEKRLIALGNGATYIYNPEVDSVYRQSILANEVFSSSGEVGDIPTDENEDAYTIFRNVQYGSDPTDIRNQMDVYVPKNLDSSKENGAFLLLYGGGWISGGKESTQKLARFYASKGYISVAINMHNTYINPKTFKAETTVFDMLNDIQHSVKKLKELSDEKKWNITQMSTYGESAGGNLAMIYAYSRGTKMPYFDTQEILPVKFVVDLVGPADMHYSAWGGDKEWKDREFHEAFGSGPGYAVMMTGATNKPDLTEEEKEKYIQAMSPVSYVETYGGVPTVMGYAKRDTAQNPNNGKLLKGYLDNKSIPNDLFTFPNSIHGLDKDPKEAEAFYAKSIEYAQTYFNKAK</sequence>
<keyword evidence="5" id="KW-1185">Reference proteome</keyword>
<dbReference type="Proteomes" id="UP000595841">
    <property type="component" value="Chromosome"/>
</dbReference>
<evidence type="ECO:0000256" key="2">
    <source>
        <dbReference type="SAM" id="SignalP"/>
    </source>
</evidence>
<dbReference type="Pfam" id="PF00395">
    <property type="entry name" value="SLH"/>
    <property type="match status" value="1"/>
</dbReference>
<dbReference type="EMBL" id="CP068595">
    <property type="protein sequence ID" value="QQZ61221.1"/>
    <property type="molecule type" value="Genomic_DNA"/>
</dbReference>
<proteinExistence type="predicted"/>
<reference evidence="4 5" key="1">
    <citation type="submission" date="2021-01" db="EMBL/GenBank/DDBJ databases">
        <title>Whole genome sequence of Paenibacillus sonchi LMG 24727 for comparative genomics.</title>
        <authorList>
            <person name="Lee G."/>
            <person name="Kim M.-J."/>
            <person name="Lim K."/>
            <person name="Shin J.-H."/>
        </authorList>
    </citation>
    <scope>NUCLEOTIDE SEQUENCE [LARGE SCALE GENOMIC DNA]</scope>
    <source>
        <strain evidence="4 5">LMG 24727</strain>
    </source>
</reference>
<evidence type="ECO:0000256" key="1">
    <source>
        <dbReference type="ARBA" id="ARBA00022801"/>
    </source>
</evidence>
<protein>
    <submittedName>
        <fullName evidence="4">Alpha/beta hydrolase</fullName>
    </submittedName>
</protein>
<dbReference type="Gene3D" id="3.40.50.1820">
    <property type="entry name" value="alpha/beta hydrolase"/>
    <property type="match status" value="1"/>
</dbReference>